<evidence type="ECO:0000313" key="3">
    <source>
        <dbReference type="Proteomes" id="UP000635384"/>
    </source>
</evidence>
<proteinExistence type="predicted"/>
<feature type="transmembrane region" description="Helical" evidence="1">
    <location>
        <begin position="155"/>
        <end position="172"/>
    </location>
</feature>
<evidence type="ECO:0000256" key="1">
    <source>
        <dbReference type="SAM" id="Phobius"/>
    </source>
</evidence>
<comment type="caution">
    <text evidence="2">The sequence shown here is derived from an EMBL/GenBank/DDBJ whole genome shotgun (WGS) entry which is preliminary data.</text>
</comment>
<gene>
    <name evidence="2" type="ORF">IB285_01235</name>
</gene>
<feature type="transmembrane region" description="Helical" evidence="1">
    <location>
        <begin position="53"/>
        <end position="81"/>
    </location>
</feature>
<name>A0ABR8KKQ8_9SPHN</name>
<keyword evidence="1" id="KW-1133">Transmembrane helix</keyword>
<keyword evidence="1" id="KW-0472">Membrane</keyword>
<evidence type="ECO:0000313" key="2">
    <source>
        <dbReference type="EMBL" id="MBD2840872.1"/>
    </source>
</evidence>
<organism evidence="2 3">
    <name type="scientific">Erythrobacter rubeus</name>
    <dbReference type="NCBI Taxonomy" id="2760803"/>
    <lineage>
        <taxon>Bacteria</taxon>
        <taxon>Pseudomonadati</taxon>
        <taxon>Pseudomonadota</taxon>
        <taxon>Alphaproteobacteria</taxon>
        <taxon>Sphingomonadales</taxon>
        <taxon>Erythrobacteraceae</taxon>
        <taxon>Erythrobacter/Porphyrobacter group</taxon>
        <taxon>Erythrobacter</taxon>
    </lineage>
</organism>
<protein>
    <submittedName>
        <fullName evidence="2">Uncharacterized protein</fullName>
    </submittedName>
</protein>
<keyword evidence="1" id="KW-0812">Transmembrane</keyword>
<keyword evidence="3" id="KW-1185">Reference proteome</keyword>
<sequence length="180" mass="18831">MPATILVHEAAHYLGYIAFGLPNPTLAYAFSGFEGMQSFWQALNSGDTEAARAIAPIVPVGITALLGVLATLAMGMLGIWALSARDSLVGGALAFTALFRSGAIALLYVAGNPENSDEAHIAITLGWPDVLLVIAGVLALTLTGWLLYKRFDWKVLMGVALGSGASLAAWMTKIGPMMLP</sequence>
<reference evidence="2 3" key="1">
    <citation type="submission" date="2020-09" db="EMBL/GenBank/DDBJ databases">
        <authorList>
            <person name="Yoon J.-W."/>
        </authorList>
    </citation>
    <scope>NUCLEOTIDE SEQUENCE [LARGE SCALE GENOMIC DNA]</scope>
    <source>
        <strain evidence="2 3">KMU-140</strain>
    </source>
</reference>
<dbReference type="RefSeq" id="WP_190786458.1">
    <property type="nucleotide sequence ID" value="NZ_JACXLC010000001.1"/>
</dbReference>
<accession>A0ABR8KKQ8</accession>
<dbReference type="EMBL" id="JACXLC010000001">
    <property type="protein sequence ID" value="MBD2840872.1"/>
    <property type="molecule type" value="Genomic_DNA"/>
</dbReference>
<feature type="transmembrane region" description="Helical" evidence="1">
    <location>
        <begin position="130"/>
        <end position="148"/>
    </location>
</feature>
<feature type="transmembrane region" description="Helical" evidence="1">
    <location>
        <begin position="88"/>
        <end position="110"/>
    </location>
</feature>
<dbReference type="Proteomes" id="UP000635384">
    <property type="component" value="Unassembled WGS sequence"/>
</dbReference>